<protein>
    <submittedName>
        <fullName evidence="4">LLM class F420-dependent oxidoreductase</fullName>
    </submittedName>
</protein>
<feature type="region of interest" description="Disordered" evidence="2">
    <location>
        <begin position="1"/>
        <end position="21"/>
    </location>
</feature>
<dbReference type="EMBL" id="AP022584">
    <property type="protein sequence ID" value="BBY12567.1"/>
    <property type="molecule type" value="Genomic_DNA"/>
</dbReference>
<organism evidence="4 5">
    <name type="scientific">Mycobacterium marseillense</name>
    <dbReference type="NCBI Taxonomy" id="701042"/>
    <lineage>
        <taxon>Bacteria</taxon>
        <taxon>Bacillati</taxon>
        <taxon>Actinomycetota</taxon>
        <taxon>Actinomycetes</taxon>
        <taxon>Mycobacteriales</taxon>
        <taxon>Mycobacteriaceae</taxon>
        <taxon>Mycobacterium</taxon>
        <taxon>Mycobacterium avium complex (MAC)</taxon>
    </lineage>
</organism>
<dbReference type="PANTHER" id="PTHR43244:SF1">
    <property type="entry name" value="5,10-METHYLENETETRAHYDROMETHANOPTERIN REDUCTASE"/>
    <property type="match status" value="1"/>
</dbReference>
<accession>A0ABN5ZV91</accession>
<dbReference type="InterPro" id="IPR050564">
    <property type="entry name" value="F420-G6PD/mer"/>
</dbReference>
<evidence type="ECO:0000259" key="3">
    <source>
        <dbReference type="Pfam" id="PF00296"/>
    </source>
</evidence>
<dbReference type="SUPFAM" id="SSF51679">
    <property type="entry name" value="Bacterial luciferase-like"/>
    <property type="match status" value="1"/>
</dbReference>
<name>A0ABN5ZV91_9MYCO</name>
<dbReference type="NCBIfam" id="TIGR03857">
    <property type="entry name" value="F420_MSMEG_2249"/>
    <property type="match status" value="1"/>
</dbReference>
<evidence type="ECO:0000313" key="5">
    <source>
        <dbReference type="Proteomes" id="UP000466831"/>
    </source>
</evidence>
<gene>
    <name evidence="4" type="ORF">MMARJ_33070</name>
</gene>
<dbReference type="Gene3D" id="3.20.20.30">
    <property type="entry name" value="Luciferase-like domain"/>
    <property type="match status" value="1"/>
</dbReference>
<dbReference type="InterPro" id="IPR036661">
    <property type="entry name" value="Luciferase-like_sf"/>
</dbReference>
<dbReference type="Pfam" id="PF00296">
    <property type="entry name" value="Bac_luciferase"/>
    <property type="match status" value="1"/>
</dbReference>
<evidence type="ECO:0000256" key="2">
    <source>
        <dbReference type="SAM" id="MobiDB-lite"/>
    </source>
</evidence>
<sequence length="400" mass="42306">MTQISDVGRQSDGDDVTTDEPVPVVEDLSGYILGGRADPAFGVAQAVEAERLGLRRVWVNERLDLKNAGVLLGAIGASTSRLGAGVMPMTSLARSPIVTASIGSTLHNAFGPRFTLGLGRGATDEWVEAFGVGEASYSELVDYANVVKGLLRGEEVTYEGSFASYRNVSVIDAYDGPPPEIWFATLGGPKSSRVAAQTAFDGTMLTPLMTVDAVARSVEETRRECERIGRDPATLRICAGVAAAPPPPSHIDVSNLPASMTNPAYGNGLVTPAVLKGVIALTCTEYTGYLRRNGWDTALMDRIVGHSAFQSGAELSSTDRISRDRTKFQEAGDLVPDSWLRDCALVGSIDDCVQTLQSFRDAGADEIALYFATPAQCADLIAAWRDHQTAAASQPGSAGC</sequence>
<dbReference type="PANTHER" id="PTHR43244">
    <property type="match status" value="1"/>
</dbReference>
<reference evidence="4 5" key="1">
    <citation type="journal article" date="2019" name="Emerg. Microbes Infect.">
        <title>Comprehensive subspecies identification of 175 nontuberculous mycobacteria species based on 7547 genomic profiles.</title>
        <authorList>
            <person name="Matsumoto Y."/>
            <person name="Kinjo T."/>
            <person name="Motooka D."/>
            <person name="Nabeya D."/>
            <person name="Jung N."/>
            <person name="Uechi K."/>
            <person name="Horii T."/>
            <person name="Iida T."/>
            <person name="Fujita J."/>
            <person name="Nakamura S."/>
        </authorList>
    </citation>
    <scope>NUCLEOTIDE SEQUENCE [LARGE SCALE GENOMIC DNA]</scope>
    <source>
        <strain evidence="4 5">JCM 17324</strain>
    </source>
</reference>
<keyword evidence="1" id="KW-0560">Oxidoreductase</keyword>
<evidence type="ECO:0000313" key="4">
    <source>
        <dbReference type="EMBL" id="BBY12567.1"/>
    </source>
</evidence>
<evidence type="ECO:0000256" key="1">
    <source>
        <dbReference type="ARBA" id="ARBA00023002"/>
    </source>
</evidence>
<dbReference type="Proteomes" id="UP000466831">
    <property type="component" value="Chromosome"/>
</dbReference>
<proteinExistence type="predicted"/>
<dbReference type="InterPro" id="IPR022378">
    <property type="entry name" value="F420_OxRdatse_MSMEG2249_pred"/>
</dbReference>
<feature type="domain" description="Luciferase-like" evidence="3">
    <location>
        <begin position="37"/>
        <end position="366"/>
    </location>
</feature>
<keyword evidence="5" id="KW-1185">Reference proteome</keyword>
<dbReference type="InterPro" id="IPR011251">
    <property type="entry name" value="Luciferase-like_dom"/>
</dbReference>